<comment type="caution">
    <text evidence="2">The sequence shown here is derived from an EMBL/GenBank/DDBJ whole genome shotgun (WGS) entry which is preliminary data.</text>
</comment>
<name>A0A2W4YDT0_9CYAN</name>
<feature type="transmembrane region" description="Helical" evidence="1">
    <location>
        <begin position="55"/>
        <end position="79"/>
    </location>
</feature>
<sequence>MSLLTFAQAPTPWHLKCRSCKTKLKPRKHSVLAVVLASIFGLTVALVTLKLPLLYFLLVSIFGIITLEILAFCTCKLIGLDLEIRE</sequence>
<gene>
    <name evidence="2" type="ORF">DCF19_00410</name>
</gene>
<keyword evidence="1" id="KW-0812">Transmembrane</keyword>
<proteinExistence type="predicted"/>
<dbReference type="AlphaFoldDB" id="A0A2W4YDT0"/>
<dbReference type="Proteomes" id="UP000249467">
    <property type="component" value="Unassembled WGS sequence"/>
</dbReference>
<accession>A0A2W4YDT0</accession>
<reference evidence="2 3" key="2">
    <citation type="submission" date="2018-06" db="EMBL/GenBank/DDBJ databases">
        <title>Metagenomic assembly of (sub)arctic Cyanobacteria and their associated microbiome from non-axenic cultures.</title>
        <authorList>
            <person name="Baurain D."/>
        </authorList>
    </citation>
    <scope>NUCLEOTIDE SEQUENCE [LARGE SCALE GENOMIC DNA]</scope>
    <source>
        <strain evidence="2">ULC066bin1</strain>
    </source>
</reference>
<dbReference type="EMBL" id="QBML01000001">
    <property type="protein sequence ID" value="PZO44995.1"/>
    <property type="molecule type" value="Genomic_DNA"/>
</dbReference>
<evidence type="ECO:0000256" key="1">
    <source>
        <dbReference type="SAM" id="Phobius"/>
    </source>
</evidence>
<feature type="transmembrane region" description="Helical" evidence="1">
    <location>
        <begin position="31"/>
        <end position="49"/>
    </location>
</feature>
<reference evidence="2 3" key="1">
    <citation type="submission" date="2018-04" db="EMBL/GenBank/DDBJ databases">
        <authorList>
            <person name="Go L.Y."/>
            <person name="Mitchell J.A."/>
        </authorList>
    </citation>
    <scope>NUCLEOTIDE SEQUENCE [LARGE SCALE GENOMIC DNA]</scope>
    <source>
        <strain evidence="2">ULC066bin1</strain>
    </source>
</reference>
<protein>
    <submittedName>
        <fullName evidence="2">Uncharacterized protein</fullName>
    </submittedName>
</protein>
<organism evidence="2 3">
    <name type="scientific">Pseudanabaena frigida</name>
    <dbReference type="NCBI Taxonomy" id="945775"/>
    <lineage>
        <taxon>Bacteria</taxon>
        <taxon>Bacillati</taxon>
        <taxon>Cyanobacteriota</taxon>
        <taxon>Cyanophyceae</taxon>
        <taxon>Pseudanabaenales</taxon>
        <taxon>Pseudanabaenaceae</taxon>
        <taxon>Pseudanabaena</taxon>
    </lineage>
</organism>
<keyword evidence="1" id="KW-0472">Membrane</keyword>
<evidence type="ECO:0000313" key="2">
    <source>
        <dbReference type="EMBL" id="PZO44995.1"/>
    </source>
</evidence>
<keyword evidence="1" id="KW-1133">Transmembrane helix</keyword>
<evidence type="ECO:0000313" key="3">
    <source>
        <dbReference type="Proteomes" id="UP000249467"/>
    </source>
</evidence>